<evidence type="ECO:0000313" key="2">
    <source>
        <dbReference type="Proteomes" id="UP001195483"/>
    </source>
</evidence>
<reference evidence="1" key="3">
    <citation type="submission" date="2023-05" db="EMBL/GenBank/DDBJ databases">
        <authorList>
            <person name="Smith C.H."/>
        </authorList>
    </citation>
    <scope>NUCLEOTIDE SEQUENCE</scope>
    <source>
        <strain evidence="1">CHS0354</strain>
        <tissue evidence="1">Mantle</tissue>
    </source>
</reference>
<dbReference type="SUPFAM" id="SSF49758">
    <property type="entry name" value="Calpain large subunit, middle domain (domain III)"/>
    <property type="match status" value="1"/>
</dbReference>
<dbReference type="Proteomes" id="UP001195483">
    <property type="component" value="Unassembled WGS sequence"/>
</dbReference>
<evidence type="ECO:0000313" key="1">
    <source>
        <dbReference type="EMBL" id="KAK3595474.1"/>
    </source>
</evidence>
<keyword evidence="2" id="KW-1185">Reference proteome</keyword>
<sequence>MAFDDFVKNFTNVDISHFVNTNVFAIKKAWHESIFYSEWSIGRSGGSEINSSTFLSNPQNPISSDLNCLQHI</sequence>
<gene>
    <name evidence="1" type="ORF">CHS0354_003462</name>
</gene>
<organism evidence="1 2">
    <name type="scientific">Potamilus streckersoni</name>
    <dbReference type="NCBI Taxonomy" id="2493646"/>
    <lineage>
        <taxon>Eukaryota</taxon>
        <taxon>Metazoa</taxon>
        <taxon>Spiralia</taxon>
        <taxon>Lophotrochozoa</taxon>
        <taxon>Mollusca</taxon>
        <taxon>Bivalvia</taxon>
        <taxon>Autobranchia</taxon>
        <taxon>Heteroconchia</taxon>
        <taxon>Palaeoheterodonta</taxon>
        <taxon>Unionida</taxon>
        <taxon>Unionoidea</taxon>
        <taxon>Unionidae</taxon>
        <taxon>Ambleminae</taxon>
        <taxon>Lampsilini</taxon>
        <taxon>Potamilus</taxon>
    </lineage>
</organism>
<proteinExistence type="predicted"/>
<protein>
    <submittedName>
        <fullName evidence="1">Uncharacterized protein</fullName>
    </submittedName>
</protein>
<dbReference type="AlphaFoldDB" id="A0AAE0SPM2"/>
<accession>A0AAE0SPM2</accession>
<name>A0AAE0SPM2_9BIVA</name>
<reference evidence="1" key="1">
    <citation type="journal article" date="2021" name="Genome Biol. Evol.">
        <title>A High-Quality Reference Genome for a Parasitic Bivalve with Doubly Uniparental Inheritance (Bivalvia: Unionida).</title>
        <authorList>
            <person name="Smith C.H."/>
        </authorList>
    </citation>
    <scope>NUCLEOTIDE SEQUENCE</scope>
    <source>
        <strain evidence="1">CHS0354</strain>
    </source>
</reference>
<dbReference type="InterPro" id="IPR036213">
    <property type="entry name" value="Calpain_III_sf"/>
</dbReference>
<comment type="caution">
    <text evidence="1">The sequence shown here is derived from an EMBL/GenBank/DDBJ whole genome shotgun (WGS) entry which is preliminary data.</text>
</comment>
<dbReference type="EMBL" id="JAEAOA010000272">
    <property type="protein sequence ID" value="KAK3595474.1"/>
    <property type="molecule type" value="Genomic_DNA"/>
</dbReference>
<reference evidence="1" key="2">
    <citation type="journal article" date="2021" name="Genome Biol. Evol.">
        <title>Developing a high-quality reference genome for a parasitic bivalve with doubly uniparental inheritance (Bivalvia: Unionida).</title>
        <authorList>
            <person name="Smith C.H."/>
        </authorList>
    </citation>
    <scope>NUCLEOTIDE SEQUENCE</scope>
    <source>
        <strain evidence="1">CHS0354</strain>
        <tissue evidence="1">Mantle</tissue>
    </source>
</reference>